<evidence type="ECO:0000313" key="3">
    <source>
        <dbReference type="EMBL" id="MFC6356065.1"/>
    </source>
</evidence>
<dbReference type="Proteomes" id="UP001596306">
    <property type="component" value="Unassembled WGS sequence"/>
</dbReference>
<reference evidence="4" key="1">
    <citation type="journal article" date="2019" name="Int. J. Syst. Evol. Microbiol.">
        <title>The Global Catalogue of Microorganisms (GCM) 10K type strain sequencing project: providing services to taxonomists for standard genome sequencing and annotation.</title>
        <authorList>
            <consortium name="The Broad Institute Genomics Platform"/>
            <consortium name="The Broad Institute Genome Sequencing Center for Infectious Disease"/>
            <person name="Wu L."/>
            <person name="Ma J."/>
        </authorList>
    </citation>
    <scope>NUCLEOTIDE SEQUENCE [LARGE SCALE GENOMIC DNA]</scope>
    <source>
        <strain evidence="4">CCUG 43304</strain>
    </source>
</reference>
<dbReference type="NCBIfam" id="TIGR01868">
    <property type="entry name" value="casD_Cas5e"/>
    <property type="match status" value="1"/>
</dbReference>
<feature type="region of interest" description="Disordered" evidence="2">
    <location>
        <begin position="215"/>
        <end position="240"/>
    </location>
</feature>
<proteinExistence type="predicted"/>
<dbReference type="InterPro" id="IPR021124">
    <property type="entry name" value="CRISPR-assoc_prot_Cas5"/>
</dbReference>
<protein>
    <submittedName>
        <fullName evidence="3">Type I-E CRISPR-associated protein Cas5/CasD</fullName>
    </submittedName>
</protein>
<dbReference type="Pfam" id="PF09704">
    <property type="entry name" value="Cas_Cas5d"/>
    <property type="match status" value="1"/>
</dbReference>
<sequence length="240" mass="26646">MSTLLIELTGPMQSWGSRSRFSTRATEMAPTKSGVIGLIAAALGMDRSEGLDEFDGLRFGVRVDQPGAVERDFHTAVPLDGGKAMPISQRYYLADAVFLAALEGPEAQLRGFAEALARPVYPLYLGRRAFPPAGPLWVSHHHGTIEDALRETPWRARERYQRSVAEATRSIEIIVDAAQGDASTGLQRDVPLSFDPRRREHGWRSVRSFYIDVENPHRKGRPVDPIDDPHDPIGHLEKGE</sequence>
<accession>A0ABW1VHD7</accession>
<evidence type="ECO:0000256" key="2">
    <source>
        <dbReference type="SAM" id="MobiDB-lite"/>
    </source>
</evidence>
<dbReference type="InterPro" id="IPR010147">
    <property type="entry name" value="CRISPR-assoc_prot_CasD"/>
</dbReference>
<dbReference type="RefSeq" id="WP_386729966.1">
    <property type="nucleotide sequence ID" value="NZ_JBHSTP010000002.1"/>
</dbReference>
<keyword evidence="4" id="KW-1185">Reference proteome</keyword>
<evidence type="ECO:0000313" key="4">
    <source>
        <dbReference type="Proteomes" id="UP001596306"/>
    </source>
</evidence>
<comment type="caution">
    <text evidence="3">The sequence shown here is derived from an EMBL/GenBank/DDBJ whole genome shotgun (WGS) entry which is preliminary data.</text>
</comment>
<keyword evidence="1" id="KW-0051">Antiviral defense</keyword>
<name>A0ABW1VHD7_9MICO</name>
<dbReference type="Gene3D" id="3.30.70.2660">
    <property type="match status" value="1"/>
</dbReference>
<dbReference type="InterPro" id="IPR013422">
    <property type="entry name" value="CRISPR-assoc_prot_Cas5_N"/>
</dbReference>
<gene>
    <name evidence="3" type="primary">cas5e</name>
    <name evidence="3" type="ORF">ACFQB0_08100</name>
</gene>
<organism evidence="3 4">
    <name type="scientific">Luethyella okanaganae</name>
    <dbReference type="NCBI Taxonomy" id="69372"/>
    <lineage>
        <taxon>Bacteria</taxon>
        <taxon>Bacillati</taxon>
        <taxon>Actinomycetota</taxon>
        <taxon>Actinomycetes</taxon>
        <taxon>Micrococcales</taxon>
        <taxon>Microbacteriaceae</taxon>
        <taxon>Luethyella</taxon>
    </lineage>
</organism>
<evidence type="ECO:0000256" key="1">
    <source>
        <dbReference type="ARBA" id="ARBA00023118"/>
    </source>
</evidence>
<dbReference type="NCBIfam" id="TIGR02593">
    <property type="entry name" value="CRISPR_cas5"/>
    <property type="match status" value="1"/>
</dbReference>
<dbReference type="EMBL" id="JBHSTP010000002">
    <property type="protein sequence ID" value="MFC6356065.1"/>
    <property type="molecule type" value="Genomic_DNA"/>
</dbReference>
<dbReference type="CDD" id="cd09756">
    <property type="entry name" value="Cas5_I-E"/>
    <property type="match status" value="1"/>
</dbReference>